<proteinExistence type="inferred from homology"/>
<dbReference type="InterPro" id="IPR010819">
    <property type="entry name" value="AGE/CE"/>
</dbReference>
<dbReference type="GO" id="GO:0047736">
    <property type="term" value="F:cellobiose epimerase activity"/>
    <property type="evidence" value="ECO:0007669"/>
    <property type="project" value="UniProtKB-UniRule"/>
</dbReference>
<dbReference type="InterPro" id="IPR008928">
    <property type="entry name" value="6-hairpin_glycosidase_sf"/>
</dbReference>
<dbReference type="Gene3D" id="1.50.10.10">
    <property type="match status" value="1"/>
</dbReference>
<evidence type="ECO:0000313" key="6">
    <source>
        <dbReference type="Proteomes" id="UP000264330"/>
    </source>
</evidence>
<dbReference type="AlphaFoldDB" id="A0A3D5IZP8"/>
<keyword evidence="3 4" id="KW-0413">Isomerase</keyword>
<dbReference type="InterPro" id="IPR012341">
    <property type="entry name" value="6hp_glycosidase-like_sf"/>
</dbReference>
<comment type="similarity">
    <text evidence="2">Belongs to the N-acylglucosamine 2-epimerase family.</text>
</comment>
<evidence type="ECO:0000256" key="4">
    <source>
        <dbReference type="HAMAP-Rule" id="MF_00929"/>
    </source>
</evidence>
<dbReference type="SUPFAM" id="SSF48208">
    <property type="entry name" value="Six-hairpin glycosidases"/>
    <property type="match status" value="1"/>
</dbReference>
<sequence>MTMTKISQQFKDEISSELNEIQKYWEQYGIDNKNGGFVGRRDYSNKQIFGAPKGVILNTRILWTFSAIGNFKKDDDLRFYANRAYEYLNKNFRDREFEGVFWELDALGKPVNKRKQIYAQAFAIYALSEYFIFSGKEEAKDWALSIFELIEKYARDENLNGYIEAFQVDWSPIEDMRLSSKDKNSTKTMNTHLHILEAYTTLFQISKSQTVKEALGNLIQLFIKKFYDSKNHHFQLFFDNNWGIEGNIVSFGHDIEAVWLLIEAAKAVDNQKFLSEIEIMTIDVAETFLKEAYVENSGVINEKNLDTGQLDEDRHWWPQIEAMVGLNYAYLISGKEYFIKAQKDIWQFVKDHIVDKENGEWFFRIDKYNIPYKEEDKIGMWKCPYHNSRGCIYLLKMDN</sequence>
<dbReference type="EMBL" id="DPMF01000221">
    <property type="protein sequence ID" value="HCV81217.1"/>
    <property type="molecule type" value="Genomic_DNA"/>
</dbReference>
<evidence type="ECO:0000256" key="2">
    <source>
        <dbReference type="ARBA" id="ARBA00008558"/>
    </source>
</evidence>
<comment type="function">
    <text evidence="4">Catalyzes the reversible epimerization of cellobiose to 4-O-beta-D-glucopyranosyl-D-mannose (Glc-Man).</text>
</comment>
<evidence type="ECO:0000256" key="3">
    <source>
        <dbReference type="ARBA" id="ARBA00023235"/>
    </source>
</evidence>
<evidence type="ECO:0000313" key="5">
    <source>
        <dbReference type="EMBL" id="HCV81217.1"/>
    </source>
</evidence>
<dbReference type="GO" id="GO:0005975">
    <property type="term" value="P:carbohydrate metabolic process"/>
    <property type="evidence" value="ECO:0007669"/>
    <property type="project" value="InterPro"/>
</dbReference>
<accession>A0A3D5IZP8</accession>
<comment type="catalytic activity">
    <reaction evidence="1 4">
        <text>D-cellobiose = beta-D-glucosyl-(1-&gt;4)-D-mannopyranose</text>
        <dbReference type="Rhea" id="RHEA:23384"/>
        <dbReference type="ChEBI" id="CHEBI:17057"/>
        <dbReference type="ChEBI" id="CHEBI:47931"/>
        <dbReference type="EC" id="5.1.3.11"/>
    </reaction>
</comment>
<organism evidence="5 6">
    <name type="scientific">Zunongwangia profunda</name>
    <dbReference type="NCBI Taxonomy" id="398743"/>
    <lineage>
        <taxon>Bacteria</taxon>
        <taxon>Pseudomonadati</taxon>
        <taxon>Bacteroidota</taxon>
        <taxon>Flavobacteriia</taxon>
        <taxon>Flavobacteriales</taxon>
        <taxon>Flavobacteriaceae</taxon>
        <taxon>Zunongwangia</taxon>
    </lineage>
</organism>
<dbReference type="InterPro" id="IPR028584">
    <property type="entry name" value="Cellobiose_2_epim"/>
</dbReference>
<reference evidence="5 6" key="1">
    <citation type="journal article" date="2018" name="Nat. Biotechnol.">
        <title>A standardized bacterial taxonomy based on genome phylogeny substantially revises the tree of life.</title>
        <authorList>
            <person name="Parks D.H."/>
            <person name="Chuvochina M."/>
            <person name="Waite D.W."/>
            <person name="Rinke C."/>
            <person name="Skarshewski A."/>
            <person name="Chaumeil P.A."/>
            <person name="Hugenholtz P."/>
        </authorList>
    </citation>
    <scope>NUCLEOTIDE SEQUENCE [LARGE SCALE GENOMIC DNA]</scope>
    <source>
        <strain evidence="5">UBA9359</strain>
    </source>
</reference>
<protein>
    <recommendedName>
        <fullName evidence="4">Cellobiose 2-epimerase</fullName>
        <shortName evidence="4">CE</shortName>
        <ecNumber evidence="4">5.1.3.11</ecNumber>
    </recommendedName>
</protein>
<dbReference type="EC" id="5.1.3.11" evidence="4"/>
<evidence type="ECO:0000256" key="1">
    <source>
        <dbReference type="ARBA" id="ARBA00001470"/>
    </source>
</evidence>
<gene>
    <name evidence="5" type="ORF">DGQ38_09220</name>
</gene>
<dbReference type="Proteomes" id="UP000264330">
    <property type="component" value="Unassembled WGS sequence"/>
</dbReference>
<dbReference type="HAMAP" id="MF_00929">
    <property type="entry name" value="Cellobiose_2_epim"/>
    <property type="match status" value="1"/>
</dbReference>
<dbReference type="PANTHER" id="PTHR15108">
    <property type="entry name" value="N-ACYLGLUCOSAMINE-2-EPIMERASE"/>
    <property type="match status" value="1"/>
</dbReference>
<name>A0A3D5IZP8_9FLAO</name>
<comment type="similarity">
    <text evidence="4">Belongs to the cellobiose 2-epimerase family.</text>
</comment>
<dbReference type="Pfam" id="PF07221">
    <property type="entry name" value="GlcNAc_2-epim"/>
    <property type="match status" value="1"/>
</dbReference>
<comment type="caution">
    <text evidence="5">The sequence shown here is derived from an EMBL/GenBank/DDBJ whole genome shotgun (WGS) entry which is preliminary data.</text>
</comment>